<dbReference type="AlphaFoldDB" id="A0A1I2FX96"/>
<dbReference type="InterPro" id="IPR011747">
    <property type="entry name" value="CHP02241"/>
</dbReference>
<keyword evidence="2" id="KW-1185">Reference proteome</keyword>
<dbReference type="RefSeq" id="WP_096331603.1">
    <property type="nucleotide sequence ID" value="NZ_FOMX01000028.1"/>
</dbReference>
<reference evidence="2" key="1">
    <citation type="submission" date="2016-10" db="EMBL/GenBank/DDBJ databases">
        <authorList>
            <person name="Varghese N."/>
            <person name="Submissions S."/>
        </authorList>
    </citation>
    <scope>NUCLEOTIDE SEQUENCE [LARGE SCALE GENOMIC DNA]</scope>
    <source>
        <strain evidence="2">ATCC 25963</strain>
    </source>
</reference>
<dbReference type="EMBL" id="FOMX01000028">
    <property type="protein sequence ID" value="SFF09428.1"/>
    <property type="molecule type" value="Genomic_DNA"/>
</dbReference>
<dbReference type="GO" id="GO:0005198">
    <property type="term" value="F:structural molecule activity"/>
    <property type="evidence" value="ECO:0007669"/>
    <property type="project" value="InterPro"/>
</dbReference>
<proteinExistence type="predicted"/>
<accession>A0A1I2FX96</accession>
<evidence type="ECO:0000313" key="2">
    <source>
        <dbReference type="Proteomes" id="UP000199400"/>
    </source>
</evidence>
<name>A0A1I2FX96_9BACT</name>
<dbReference type="STRING" id="54.SAMN02745121_06898"/>
<dbReference type="InterPro" id="IPR010667">
    <property type="entry name" value="Phage_T4_Gp19"/>
</dbReference>
<evidence type="ECO:0000313" key="1">
    <source>
        <dbReference type="EMBL" id="SFF09428.1"/>
    </source>
</evidence>
<organism evidence="1 2">
    <name type="scientific">Nannocystis exedens</name>
    <dbReference type="NCBI Taxonomy" id="54"/>
    <lineage>
        <taxon>Bacteria</taxon>
        <taxon>Pseudomonadati</taxon>
        <taxon>Myxococcota</taxon>
        <taxon>Polyangia</taxon>
        <taxon>Nannocystales</taxon>
        <taxon>Nannocystaceae</taxon>
        <taxon>Nannocystis</taxon>
    </lineage>
</organism>
<dbReference type="PANTHER" id="PTHR38009:SF1">
    <property type="entry name" value="CONSERVED HYPOTHETICAL PHAGE TAIL PROTEIN"/>
    <property type="match status" value="1"/>
</dbReference>
<dbReference type="Proteomes" id="UP000199400">
    <property type="component" value="Unassembled WGS sequence"/>
</dbReference>
<dbReference type="OrthoDB" id="9799891at2"/>
<protein>
    <submittedName>
        <fullName evidence="1">Conserved hypothetical phage tail region protein</fullName>
    </submittedName>
</protein>
<gene>
    <name evidence="1" type="ORF">SAMN02745121_06898</name>
</gene>
<dbReference type="PANTHER" id="PTHR38009">
    <property type="entry name" value="CONSERVED HYPOTHETICAL PHAGE TAIL PROTEIN"/>
    <property type="match status" value="1"/>
</dbReference>
<sequence>MANVAFTEAYRTHEFVVEIEGIESPGVTKVSGLSEGEIDAIDQPDGGSNVVHKISSGIVKYGDLTLERNMDGTAADAAFQKWFQEMFKLDGTGVGSKLRRNGSVVKRQFGKEVMRFAFEGAWIKSSRFSDLDASTSGLMKQTIVLAIERMYRV</sequence>
<dbReference type="Pfam" id="PF06841">
    <property type="entry name" value="Phage_T4_gp19"/>
    <property type="match status" value="1"/>
</dbReference>